<comment type="subunit">
    <text evidence="15">F-type ATPases have 2 components, F(1) - the catalytic core - and F(0) - the membrane proton channel. F(1) has five subunits: alpha(3), beta(3), gamma(1), delta(1), epsilon(1). F(0) has three main subunits: a(1), b(2) and c(10-14). The alpha and beta chains form an alternating ring which encloses part of the gamma chain. F(1) is attached to F(0) by a central stalk formed by the gamma and epsilon chains, while a peripheral stalk is formed by the delta and b chains.</text>
</comment>
<keyword evidence="3 15" id="KW-1003">Cell membrane</keyword>
<evidence type="ECO:0000256" key="2">
    <source>
        <dbReference type="ARBA" id="ARBA00022448"/>
    </source>
</evidence>
<keyword evidence="10 15" id="KW-0066">ATP synthesis</keyword>
<evidence type="ECO:0000256" key="5">
    <source>
        <dbReference type="ARBA" id="ARBA00022692"/>
    </source>
</evidence>
<dbReference type="Gene3D" id="1.20.5.620">
    <property type="entry name" value="F1F0 ATP synthase subunit B, membrane domain"/>
    <property type="match status" value="1"/>
</dbReference>
<comment type="subunit">
    <text evidence="13">F-type ATPases have 2 components, F(1) - the catalytic core - and F(0) - the membrane proton channel. F(1) has five subunits: alpha(3), beta(3), gamma(1), delta(1), epsilon(1). F(0) has four main subunits: a(1), b(2) and c(10-14). The alpha and beta chains form an alternating ring which encloses part of the gamma chain. F(1) is attached to F(0) by a central stalk formed by the gamma and epsilon chains, while a peripheral stalk is formed by the delta and b chains.</text>
</comment>
<keyword evidence="7 15" id="KW-1133">Transmembrane helix</keyword>
<dbReference type="GO" id="GO:0046933">
    <property type="term" value="F:proton-transporting ATP synthase activity, rotational mechanism"/>
    <property type="evidence" value="ECO:0007669"/>
    <property type="project" value="UniProtKB-UniRule"/>
</dbReference>
<dbReference type="InterPro" id="IPR005864">
    <property type="entry name" value="ATP_synth_F0_bsu_bac"/>
</dbReference>
<dbReference type="GO" id="GO:0045259">
    <property type="term" value="C:proton-transporting ATP synthase complex"/>
    <property type="evidence" value="ECO:0007669"/>
    <property type="project" value="UniProtKB-KW"/>
</dbReference>
<name>A0A520MVR4_9GAMM</name>
<comment type="subcellular location">
    <subcellularLocation>
        <location evidence="15">Cell membrane</location>
        <topology evidence="15">Single-pass membrane protein</topology>
    </subcellularLocation>
    <subcellularLocation>
        <location evidence="14">Endomembrane system</location>
        <topology evidence="14">Single-pass membrane protein</topology>
    </subcellularLocation>
</comment>
<evidence type="ECO:0000256" key="17">
    <source>
        <dbReference type="SAM" id="Coils"/>
    </source>
</evidence>
<dbReference type="GO" id="GO:0046961">
    <property type="term" value="F:proton-transporting ATPase activity, rotational mechanism"/>
    <property type="evidence" value="ECO:0007669"/>
    <property type="project" value="TreeGrafter"/>
</dbReference>
<dbReference type="InterPro" id="IPR028987">
    <property type="entry name" value="ATP_synth_B-like_membr_sf"/>
</dbReference>
<dbReference type="AlphaFoldDB" id="A0A520MVR4"/>
<evidence type="ECO:0000313" key="18">
    <source>
        <dbReference type="EMBL" id="RZO25266.1"/>
    </source>
</evidence>
<feature type="transmembrane region" description="Helical" evidence="15">
    <location>
        <begin position="6"/>
        <end position="26"/>
    </location>
</feature>
<evidence type="ECO:0000256" key="9">
    <source>
        <dbReference type="ARBA" id="ARBA00023136"/>
    </source>
</evidence>
<dbReference type="InterPro" id="IPR050059">
    <property type="entry name" value="ATP_synthase_B_chain"/>
</dbReference>
<evidence type="ECO:0000256" key="1">
    <source>
        <dbReference type="ARBA" id="ARBA00005513"/>
    </source>
</evidence>
<keyword evidence="2 15" id="KW-0813">Transport</keyword>
<comment type="similarity">
    <text evidence="1 15 16">Belongs to the ATPase B chain family.</text>
</comment>
<evidence type="ECO:0000256" key="10">
    <source>
        <dbReference type="ARBA" id="ARBA00023310"/>
    </source>
</evidence>
<dbReference type="Pfam" id="PF00430">
    <property type="entry name" value="ATP-synt_B"/>
    <property type="match status" value="1"/>
</dbReference>
<evidence type="ECO:0000256" key="13">
    <source>
        <dbReference type="ARBA" id="ARBA00026054"/>
    </source>
</evidence>
<evidence type="ECO:0000256" key="14">
    <source>
        <dbReference type="ARBA" id="ARBA00037847"/>
    </source>
</evidence>
<dbReference type="NCBIfam" id="NF004411">
    <property type="entry name" value="PRK05759.1-2"/>
    <property type="match status" value="1"/>
</dbReference>
<evidence type="ECO:0000256" key="16">
    <source>
        <dbReference type="RuleBase" id="RU003848"/>
    </source>
</evidence>
<reference evidence="18 19" key="1">
    <citation type="submission" date="2019-02" db="EMBL/GenBank/DDBJ databases">
        <title>Prokaryotic population dynamics and viral predation in marine succession experiment using metagenomics: the confinement effect.</title>
        <authorList>
            <person name="Haro-Moreno J.M."/>
            <person name="Rodriguez-Valera F."/>
            <person name="Lopez-Perez M."/>
        </authorList>
    </citation>
    <scope>NUCLEOTIDE SEQUENCE [LARGE SCALE GENOMIC DNA]</scope>
    <source>
        <strain evidence="18">MED-G162</strain>
    </source>
</reference>
<dbReference type="Proteomes" id="UP000319384">
    <property type="component" value="Unassembled WGS sequence"/>
</dbReference>
<dbReference type="PANTHER" id="PTHR33445:SF1">
    <property type="entry name" value="ATP SYNTHASE SUBUNIT B"/>
    <property type="match status" value="1"/>
</dbReference>
<comment type="function">
    <text evidence="11 15">F(1)F(0) ATP synthase produces ATP from ADP in the presence of a proton or sodium gradient. F-type ATPases consist of two structural domains, F(1) containing the extramembraneous catalytic core and F(0) containing the membrane proton channel, linked together by a central stalk and a peripheral stalk. During catalysis, ATP synthesis in the catalytic domain of F(1) is coupled via a rotary mechanism of the central stalk subunits to proton translocation.</text>
</comment>
<comment type="caution">
    <text evidence="18">The sequence shown here is derived from an EMBL/GenBank/DDBJ whole genome shotgun (WGS) entry which is preliminary data.</text>
</comment>
<evidence type="ECO:0000256" key="12">
    <source>
        <dbReference type="ARBA" id="ARBA00025614"/>
    </source>
</evidence>
<comment type="function">
    <text evidence="12">Component of the F(0) channel, it forms part of the peripheral stalk, linking F(1) to F(0). The b'-subunit is a diverged and duplicated form of b found in plants and photosynthetic bacteria.</text>
</comment>
<keyword evidence="5 15" id="KW-0812">Transmembrane</keyword>
<dbReference type="HAMAP" id="MF_01398">
    <property type="entry name" value="ATP_synth_b_bprime"/>
    <property type="match status" value="1"/>
</dbReference>
<sequence length="156" mass="17292">MNINATLLAQAVVMIVFVAICWRYVYPPILSVMQEREKKITEGLEAAKKADDSLEEAKLAFDKELNQAKAEAAEILEKANNRASKIVSDATSKAEVEAEKIMASAATNIENETNKAKEELRQQMSDIIINTTQKILGDEISKEKHDDILKKAADSL</sequence>
<evidence type="ECO:0000313" key="19">
    <source>
        <dbReference type="Proteomes" id="UP000319384"/>
    </source>
</evidence>
<keyword evidence="17" id="KW-0175">Coiled coil</keyword>
<evidence type="ECO:0000256" key="8">
    <source>
        <dbReference type="ARBA" id="ARBA00023065"/>
    </source>
</evidence>
<protein>
    <recommendedName>
        <fullName evidence="15">ATP synthase subunit b</fullName>
    </recommendedName>
    <alternativeName>
        <fullName evidence="15">ATP synthase F(0) sector subunit b</fullName>
    </alternativeName>
    <alternativeName>
        <fullName evidence="15">ATPase subunit I</fullName>
    </alternativeName>
    <alternativeName>
        <fullName evidence="15">F-type ATPase subunit b</fullName>
        <shortName evidence="15">F-ATPase subunit b</shortName>
    </alternativeName>
</protein>
<evidence type="ECO:0000256" key="3">
    <source>
        <dbReference type="ARBA" id="ARBA00022475"/>
    </source>
</evidence>
<dbReference type="InterPro" id="IPR002146">
    <property type="entry name" value="ATP_synth_b/b'su_bac/chlpt"/>
</dbReference>
<dbReference type="EMBL" id="SHBH01000043">
    <property type="protein sequence ID" value="RZO25266.1"/>
    <property type="molecule type" value="Genomic_DNA"/>
</dbReference>
<keyword evidence="6 15" id="KW-0375">Hydrogen ion transport</keyword>
<evidence type="ECO:0000256" key="11">
    <source>
        <dbReference type="ARBA" id="ARBA00025198"/>
    </source>
</evidence>
<evidence type="ECO:0000256" key="7">
    <source>
        <dbReference type="ARBA" id="ARBA00022989"/>
    </source>
</evidence>
<dbReference type="GO" id="GO:0012505">
    <property type="term" value="C:endomembrane system"/>
    <property type="evidence" value="ECO:0007669"/>
    <property type="project" value="UniProtKB-SubCell"/>
</dbReference>
<evidence type="ECO:0000256" key="4">
    <source>
        <dbReference type="ARBA" id="ARBA00022547"/>
    </source>
</evidence>
<organism evidence="18 19">
    <name type="scientific">SAR86 cluster bacterium</name>
    <dbReference type="NCBI Taxonomy" id="2030880"/>
    <lineage>
        <taxon>Bacteria</taxon>
        <taxon>Pseudomonadati</taxon>
        <taxon>Pseudomonadota</taxon>
        <taxon>Gammaproteobacteria</taxon>
        <taxon>SAR86 cluster</taxon>
    </lineage>
</organism>
<dbReference type="CDD" id="cd06503">
    <property type="entry name" value="ATP-synt_Fo_b"/>
    <property type="match status" value="1"/>
</dbReference>
<accession>A0A520MVR4</accession>
<feature type="coiled-coil region" evidence="17">
    <location>
        <begin position="58"/>
        <end position="126"/>
    </location>
</feature>
<dbReference type="PANTHER" id="PTHR33445">
    <property type="entry name" value="ATP SYNTHASE SUBUNIT B', CHLOROPLASTIC"/>
    <property type="match status" value="1"/>
</dbReference>
<keyword evidence="9 15" id="KW-0472">Membrane</keyword>
<evidence type="ECO:0000256" key="15">
    <source>
        <dbReference type="HAMAP-Rule" id="MF_01398"/>
    </source>
</evidence>
<keyword evidence="8 15" id="KW-0406">Ion transport</keyword>
<proteinExistence type="inferred from homology"/>
<dbReference type="NCBIfam" id="TIGR01144">
    <property type="entry name" value="ATP_synt_b"/>
    <property type="match status" value="1"/>
</dbReference>
<keyword evidence="4 15" id="KW-0138">CF(0)</keyword>
<dbReference type="GO" id="GO:0005886">
    <property type="term" value="C:plasma membrane"/>
    <property type="evidence" value="ECO:0007669"/>
    <property type="project" value="UniProtKB-SubCell"/>
</dbReference>
<dbReference type="SUPFAM" id="SSF81573">
    <property type="entry name" value="F1F0 ATP synthase subunit B, membrane domain"/>
    <property type="match status" value="1"/>
</dbReference>
<evidence type="ECO:0000256" key="6">
    <source>
        <dbReference type="ARBA" id="ARBA00022781"/>
    </source>
</evidence>
<gene>
    <name evidence="15" type="primary">atpF</name>
    <name evidence="18" type="ORF">EVA95_03810</name>
</gene>